<feature type="transmembrane region" description="Helical" evidence="30">
    <location>
        <begin position="151"/>
        <end position="172"/>
    </location>
</feature>
<feature type="binding site" evidence="26">
    <location>
        <position position="270"/>
    </location>
    <ligand>
        <name>Zn(2+)</name>
        <dbReference type="ChEBI" id="CHEBI:29105"/>
    </ligand>
</feature>
<feature type="transmembrane region" description="Helical" evidence="30">
    <location>
        <begin position="51"/>
        <end position="72"/>
    </location>
</feature>
<keyword evidence="16 30" id="KW-1133">Transmembrane helix</keyword>
<evidence type="ECO:0000256" key="18">
    <source>
        <dbReference type="ARBA" id="ARBA00023136"/>
    </source>
</evidence>
<dbReference type="FunFam" id="2.60.40.4330:FF:000001">
    <property type="entry name" value="Kinesin-like protein"/>
    <property type="match status" value="1"/>
</dbReference>
<dbReference type="GO" id="GO:0005524">
    <property type="term" value="F:ATP binding"/>
    <property type="evidence" value="ECO:0007669"/>
    <property type="project" value="UniProtKB-UniRule"/>
</dbReference>
<dbReference type="CDD" id="cd01368">
    <property type="entry name" value="KISc_KIF23_like"/>
    <property type="match status" value="1"/>
</dbReference>
<evidence type="ECO:0000256" key="14">
    <source>
        <dbReference type="ARBA" id="ARBA00022840"/>
    </source>
</evidence>
<feature type="region of interest" description="Disordered" evidence="29">
    <location>
        <begin position="1304"/>
        <end position="1323"/>
    </location>
</feature>
<protein>
    <recommendedName>
        <fullName evidence="25">Kinesin-like protein KIF23</fullName>
    </recommendedName>
</protein>
<dbReference type="InterPro" id="IPR036961">
    <property type="entry name" value="Kinesin_motor_dom_sf"/>
</dbReference>
<evidence type="ECO:0000256" key="25">
    <source>
        <dbReference type="ARBA" id="ARBA00073209"/>
    </source>
</evidence>
<evidence type="ECO:0000313" key="33">
    <source>
        <dbReference type="Proteomes" id="UP001274896"/>
    </source>
</evidence>
<evidence type="ECO:0000256" key="3">
    <source>
        <dbReference type="ARBA" id="ARBA00004186"/>
    </source>
</evidence>
<evidence type="ECO:0000256" key="21">
    <source>
        <dbReference type="ARBA" id="ARBA00023242"/>
    </source>
</evidence>
<feature type="transmembrane region" description="Helical" evidence="30">
    <location>
        <begin position="272"/>
        <end position="290"/>
    </location>
</feature>
<keyword evidence="21" id="KW-0539">Nucleus</keyword>
<dbReference type="InterPro" id="IPR027640">
    <property type="entry name" value="Kinesin-like_fam"/>
</dbReference>
<evidence type="ECO:0000256" key="2">
    <source>
        <dbReference type="ARBA" id="ARBA00004141"/>
    </source>
</evidence>
<feature type="binding site" evidence="27">
    <location>
        <begin position="477"/>
        <end position="484"/>
    </location>
    <ligand>
        <name>ATP</name>
        <dbReference type="ChEBI" id="CHEBI:30616"/>
    </ligand>
</feature>
<evidence type="ECO:0000256" key="16">
    <source>
        <dbReference type="ARBA" id="ARBA00022989"/>
    </source>
</evidence>
<evidence type="ECO:0000256" key="13">
    <source>
        <dbReference type="ARBA" id="ARBA00022776"/>
    </source>
</evidence>
<dbReference type="Pfam" id="PF00225">
    <property type="entry name" value="Kinesin"/>
    <property type="match status" value="1"/>
</dbReference>
<evidence type="ECO:0000256" key="20">
    <source>
        <dbReference type="ARBA" id="ARBA00023212"/>
    </source>
</evidence>
<keyword evidence="14 27" id="KW-0067">ATP-binding</keyword>
<keyword evidence="33" id="KW-1185">Reference proteome</keyword>
<feature type="binding site" evidence="26">
    <location>
        <position position="102"/>
    </location>
    <ligand>
        <name>Zn(2+)</name>
        <dbReference type="ChEBI" id="CHEBI:29105"/>
    </ligand>
</feature>
<comment type="similarity">
    <text evidence="27">Belongs to the TRAFAC class myosin-kinesin ATPase superfamily. Kinesin family.</text>
</comment>
<dbReference type="GO" id="GO:0005871">
    <property type="term" value="C:kinesin complex"/>
    <property type="evidence" value="ECO:0007669"/>
    <property type="project" value="TreeGrafter"/>
</dbReference>
<evidence type="ECO:0000256" key="17">
    <source>
        <dbReference type="ARBA" id="ARBA00023054"/>
    </source>
</evidence>
<keyword evidence="18 30" id="KW-0472">Membrane</keyword>
<evidence type="ECO:0000256" key="4">
    <source>
        <dbReference type="ARBA" id="ARBA00004476"/>
    </source>
</evidence>
<evidence type="ECO:0000256" key="9">
    <source>
        <dbReference type="ARBA" id="ARBA00022618"/>
    </source>
</evidence>
<dbReference type="InterPro" id="IPR019821">
    <property type="entry name" value="Kinesin_motor_CS"/>
</dbReference>
<keyword evidence="12 27" id="KW-0547">Nucleotide-binding</keyword>
<dbReference type="SUPFAM" id="SSF52540">
    <property type="entry name" value="P-loop containing nucleoside triphosphate hydrolases"/>
    <property type="match status" value="1"/>
</dbReference>
<dbReference type="Pfam" id="PF16540">
    <property type="entry name" value="MKLP1_Arf_bdg"/>
    <property type="match status" value="1"/>
</dbReference>
<dbReference type="GO" id="GO:0016020">
    <property type="term" value="C:membrane"/>
    <property type="evidence" value="ECO:0007669"/>
    <property type="project" value="UniProtKB-SubCell"/>
</dbReference>
<dbReference type="SMART" id="SM00129">
    <property type="entry name" value="KISc"/>
    <property type="match status" value="1"/>
</dbReference>
<dbReference type="GO" id="GO:0051256">
    <property type="term" value="P:mitotic spindle midzone assembly"/>
    <property type="evidence" value="ECO:0007669"/>
    <property type="project" value="TreeGrafter"/>
</dbReference>
<dbReference type="GO" id="GO:0005634">
    <property type="term" value="C:nucleus"/>
    <property type="evidence" value="ECO:0007669"/>
    <property type="project" value="UniProtKB-SubCell"/>
</dbReference>
<dbReference type="GO" id="GO:0046872">
    <property type="term" value="F:metal ion binding"/>
    <property type="evidence" value="ECO:0007669"/>
    <property type="project" value="UniProtKB-KW"/>
</dbReference>
<evidence type="ECO:0000256" key="8">
    <source>
        <dbReference type="ARBA" id="ARBA00022553"/>
    </source>
</evidence>
<dbReference type="Gene3D" id="2.60.40.4330">
    <property type="entry name" value="Kinesin-like protein Kif23, Arf6-interacting domain"/>
    <property type="match status" value="1"/>
</dbReference>
<evidence type="ECO:0000256" key="27">
    <source>
        <dbReference type="PROSITE-ProRule" id="PRU00283"/>
    </source>
</evidence>
<dbReference type="GO" id="GO:0048731">
    <property type="term" value="P:system development"/>
    <property type="evidence" value="ECO:0007669"/>
    <property type="project" value="UniProtKB-ARBA"/>
</dbReference>
<comment type="similarity">
    <text evidence="5">Belongs to the ADIPOR family.</text>
</comment>
<name>A0AAE0RCD6_9TELE</name>
<feature type="region of interest" description="Disordered" evidence="29">
    <location>
        <begin position="370"/>
        <end position="389"/>
    </location>
</feature>
<dbReference type="InterPro" id="IPR032384">
    <property type="entry name" value="Kif23_Arf-bd"/>
</dbReference>
<dbReference type="GO" id="GO:0007018">
    <property type="term" value="P:microtubule-based movement"/>
    <property type="evidence" value="ECO:0007669"/>
    <property type="project" value="InterPro"/>
</dbReference>
<keyword evidence="17 28" id="KW-0175">Coiled coil</keyword>
<keyword evidence="8" id="KW-0597">Phosphoprotein</keyword>
<dbReference type="EMBL" id="JAUCMX010000004">
    <property type="protein sequence ID" value="KAK3549231.1"/>
    <property type="molecule type" value="Genomic_DNA"/>
</dbReference>
<comment type="subcellular location">
    <subcellularLocation>
        <location evidence="3">Cytoplasm</location>
        <location evidence="3">Cytoskeleton</location>
        <location evidence="3">Spindle</location>
    </subcellularLocation>
    <subcellularLocation>
        <location evidence="2">Membrane</location>
        <topology evidence="2">Multi-pass membrane protein</topology>
    </subcellularLocation>
    <subcellularLocation>
        <location evidence="4">Midbody</location>
        <location evidence="4">Midbody ring</location>
    </subcellularLocation>
    <subcellularLocation>
        <location evidence="1">Nucleus</location>
    </subcellularLocation>
</comment>
<evidence type="ECO:0000256" key="22">
    <source>
        <dbReference type="ARBA" id="ARBA00023306"/>
    </source>
</evidence>
<evidence type="ECO:0000256" key="5">
    <source>
        <dbReference type="ARBA" id="ARBA00007018"/>
    </source>
</evidence>
<dbReference type="PROSITE" id="PS00411">
    <property type="entry name" value="KINESIN_MOTOR_1"/>
    <property type="match status" value="1"/>
</dbReference>
<keyword evidence="11" id="KW-0493">Microtubule</keyword>
<feature type="transmembrane region" description="Helical" evidence="30">
    <location>
        <begin position="311"/>
        <end position="330"/>
    </location>
</feature>
<keyword evidence="15" id="KW-0832">Ubl conjugation</keyword>
<keyword evidence="22" id="KW-0131">Cell cycle</keyword>
<evidence type="ECO:0000256" key="26">
    <source>
        <dbReference type="PIRSR" id="PIRSR604254-1"/>
    </source>
</evidence>
<evidence type="ECO:0000256" key="7">
    <source>
        <dbReference type="ARBA" id="ARBA00022499"/>
    </source>
</evidence>
<dbReference type="GO" id="GO:0051301">
    <property type="term" value="P:cell division"/>
    <property type="evidence" value="ECO:0007669"/>
    <property type="project" value="UniProtKB-KW"/>
</dbReference>
<keyword evidence="19 27" id="KW-0505">Motor protein</keyword>
<dbReference type="GO" id="GO:0016887">
    <property type="term" value="F:ATP hydrolysis activity"/>
    <property type="evidence" value="ECO:0007669"/>
    <property type="project" value="TreeGrafter"/>
</dbReference>
<keyword evidence="9" id="KW-0132">Cell division</keyword>
<comment type="function">
    <text evidence="23">Component of the centralspindlin complex that serves as a microtubule-dependent and Rho-mediated signaling required for the myosin contractile ring formation during the cell cycle cytokinesis. Essential for cytokinesis in Rho-mediated signaling. Required for the localization of ECT2 to the central spindle. Plus-end-directed motor enzyme that moves antiparallel microtubules in vitro.</text>
</comment>
<evidence type="ECO:0000256" key="1">
    <source>
        <dbReference type="ARBA" id="ARBA00004123"/>
    </source>
</evidence>
<feature type="compositionally biased region" description="Basic residues" evidence="29">
    <location>
        <begin position="370"/>
        <end position="380"/>
    </location>
</feature>
<feature type="compositionally biased region" description="Basic and acidic residues" evidence="29">
    <location>
        <begin position="1281"/>
        <end position="1291"/>
    </location>
</feature>
<dbReference type="InterPro" id="IPR038105">
    <property type="entry name" value="Kif23_Arf-bd_sf"/>
</dbReference>
<comment type="subunit">
    <text evidence="24">Heterotetramer of two molecules each of RACGAP1 and KIF23. Found in the centralspindlin complex. Interacts with RACGAP1; the interaction is direct. Interacts with ECT2 and PRC1. Interacts with ANXA11 during cytokinesis. Interacts with BIRC6/bruce and USP8/UBPY. Interacts with ARF6, forming heterodimers and heterotetramers.</text>
</comment>
<evidence type="ECO:0000256" key="30">
    <source>
        <dbReference type="SAM" id="Phobius"/>
    </source>
</evidence>
<evidence type="ECO:0000256" key="6">
    <source>
        <dbReference type="ARBA" id="ARBA00022490"/>
    </source>
</evidence>
<dbReference type="InterPro" id="IPR001752">
    <property type="entry name" value="Kinesin_motor_dom"/>
</dbReference>
<feature type="region of interest" description="Disordered" evidence="29">
    <location>
        <begin position="1039"/>
        <end position="1078"/>
    </location>
</feature>
<proteinExistence type="inferred from homology"/>
<evidence type="ECO:0000256" key="10">
    <source>
        <dbReference type="ARBA" id="ARBA00022692"/>
    </source>
</evidence>
<dbReference type="Gene3D" id="3.40.850.10">
    <property type="entry name" value="Kinesin motor domain"/>
    <property type="match status" value="1"/>
</dbReference>
<dbReference type="GO" id="GO:0005819">
    <property type="term" value="C:spindle"/>
    <property type="evidence" value="ECO:0007669"/>
    <property type="project" value="UniProtKB-SubCell"/>
</dbReference>
<dbReference type="GO" id="GO:0090543">
    <property type="term" value="C:Flemming body"/>
    <property type="evidence" value="ECO:0007669"/>
    <property type="project" value="UniProtKB-SubCell"/>
</dbReference>
<dbReference type="PRINTS" id="PR00380">
    <property type="entry name" value="KINESINHEAVY"/>
</dbReference>
<keyword evidence="7" id="KW-1017">Isopeptide bond</keyword>
<feature type="domain" description="Kinesin motor" evidence="31">
    <location>
        <begin position="390"/>
        <end position="802"/>
    </location>
</feature>
<keyword evidence="13" id="KW-0498">Mitosis</keyword>
<dbReference type="PANTHER" id="PTHR24115:SF600">
    <property type="entry name" value="KINESIN-LIKE PROTEIN KIF23"/>
    <property type="match status" value="1"/>
</dbReference>
<sequence>MLSLIKLPQVLTINQVPNVFHEDGIISGYRYPYSSAKDCVLSIFQLTNETLNIWTHFLPTWFFLWKLLMVVIEEDLQDSYCWPLLMFLLSACLYPLASSCAHTFSTMSEHARHICFFFDYGALSFYSLGSAITYSSYIFPEKWVNSVFHKYYIPTAMFNSVLSTGLACYSRLGLPFIEYNYHINIRPVEKRSVKLGKILRILSFAYPYLFDNIPLFYRIFVCVGEDCTVNEATTVHYQHTALALLTGFLFASHLPERLAPGSFDYIGHSHQLFHVFAIIGTYFQLSAVELDMTLRKQWLLTHSPPITFSNTVGAALLCAACSLCIIYVFSKALFCTRIWKDNDLKRSHFVAVSDSQHRKACFTLRQEKLRKGKTPRRPPPKKPTNNQKDPVGVYCRVRPLGAENEECCIEVISSTTIQLHAPDGLKANRNGEFKETQYSFKKVFGIKTTQVELFEDVAKPLAEDLIHGKNGLLFTYGVTGSGKTYTMTGSPGQGGLLPRSLDMIFNSIGPYQAKRFVFKPDDKNGMEVQNQVDALLERQKQESQTPVPKTPSSRQRADPEFADMINPEEACKASGVDEDSSYSVFVSYIEIYNNYIYDLLEEVPYDPIRPKPPQSKILREDQNHNMYVAGCTELEVKSTEEAFEVFWRGQKKRRIANTQLNRESSRSHSVFIIKLAQAPLDADGDNVLQDKNQVNVSQLCLVDLAGSERTSRTRAEGNRLREAGNINQSLMTLRTCIEVLRENQMCGTNKMVPYRDSKVTHLFKNYFDGEGKVRMVVCVNPKADDYEETMLVMRFAEMTQEVEVARPVDRPICGFAAGRRQRNQAFKDELSRRLEERGGPIDGEPSTALNHLLQNLPPLPPCEISDPTDDLTLPRLIEALEKRHRIRQMMTEEYNKAANMLKSMLQELDGNLISKENFIHDQRSKLGEKDKMIQNQKNEIDRLEKKSKMLEYKIDILQKTTNIYEEDKRALQQELESREQRLQREFSEKKRMEARMQGLVSDEKLRWQKECERRVNAKELEMQNKLWVKDEKLKQLKAIVTESKTDTRPDKPQRPSREKDRVPAKRSASPSPMPASEYIHHKVVRPAPLSPSTSSVSVASCISEWEQRTPQAIRQGSPSPPHGRSRTQGPPGSLSRRRGRCWARDCEVPVYPADVDLEESDYRTGPVVRPLHRRSHSAGGERWVDHKPTTNVELDTVMQPNVPNSIKVNAPSEKALSKCDKYMLTHQEVASDGEIQTKLIKGEVFKTRGGGQAVQFTDIETLKQENAVGPSRKRRSSENCQDDRKDGDWTDVETRCSVALEMRAGSNLGPGYQHHGYPKRRKP</sequence>
<dbReference type="PROSITE" id="PS50067">
    <property type="entry name" value="KINESIN_MOTOR_2"/>
    <property type="match status" value="1"/>
</dbReference>
<evidence type="ECO:0000259" key="31">
    <source>
        <dbReference type="PROSITE" id="PS50067"/>
    </source>
</evidence>
<feature type="region of interest" description="Disordered" evidence="29">
    <location>
        <begin position="536"/>
        <end position="561"/>
    </location>
</feature>
<dbReference type="InterPro" id="IPR004254">
    <property type="entry name" value="AdipoR/HlyIII-related"/>
</dbReference>
<keyword evidence="6" id="KW-0963">Cytoplasm</keyword>
<evidence type="ECO:0000256" key="29">
    <source>
        <dbReference type="SAM" id="MobiDB-lite"/>
    </source>
</evidence>
<evidence type="ECO:0000256" key="11">
    <source>
        <dbReference type="ARBA" id="ARBA00022701"/>
    </source>
</evidence>
<organism evidence="32 33">
    <name type="scientific">Hemibagrus guttatus</name>
    <dbReference type="NCBI Taxonomy" id="175788"/>
    <lineage>
        <taxon>Eukaryota</taxon>
        <taxon>Metazoa</taxon>
        <taxon>Chordata</taxon>
        <taxon>Craniata</taxon>
        <taxon>Vertebrata</taxon>
        <taxon>Euteleostomi</taxon>
        <taxon>Actinopterygii</taxon>
        <taxon>Neopterygii</taxon>
        <taxon>Teleostei</taxon>
        <taxon>Ostariophysi</taxon>
        <taxon>Siluriformes</taxon>
        <taxon>Bagridae</taxon>
        <taxon>Hemibagrus</taxon>
    </lineage>
</organism>
<feature type="compositionally biased region" description="Polar residues" evidence="29">
    <location>
        <begin position="542"/>
        <end position="554"/>
    </location>
</feature>
<keyword evidence="26" id="KW-0862">Zinc</keyword>
<feature type="transmembrane region" description="Helical" evidence="30">
    <location>
        <begin position="193"/>
        <end position="210"/>
    </location>
</feature>
<dbReference type="Proteomes" id="UP001274896">
    <property type="component" value="Unassembled WGS sequence"/>
</dbReference>
<feature type="region of interest" description="Disordered" evidence="29">
    <location>
        <begin position="1265"/>
        <end position="1291"/>
    </location>
</feature>
<comment type="caution">
    <text evidence="32">The sequence shown here is derived from an EMBL/GenBank/DDBJ whole genome shotgun (WGS) entry which is preliminary data.</text>
</comment>
<dbReference type="GO" id="GO:0005874">
    <property type="term" value="C:microtubule"/>
    <property type="evidence" value="ECO:0007669"/>
    <property type="project" value="UniProtKB-KW"/>
</dbReference>
<evidence type="ECO:0000256" key="28">
    <source>
        <dbReference type="SAM" id="Coils"/>
    </source>
</evidence>
<accession>A0AAE0RCD6</accession>
<dbReference type="Pfam" id="PF03006">
    <property type="entry name" value="HlyIII"/>
    <property type="match status" value="1"/>
</dbReference>
<dbReference type="InterPro" id="IPR027417">
    <property type="entry name" value="P-loop_NTPase"/>
</dbReference>
<evidence type="ECO:0000256" key="15">
    <source>
        <dbReference type="ARBA" id="ARBA00022843"/>
    </source>
</evidence>
<evidence type="ECO:0000256" key="19">
    <source>
        <dbReference type="ARBA" id="ARBA00023175"/>
    </source>
</evidence>
<keyword evidence="26" id="KW-0479">Metal-binding</keyword>
<evidence type="ECO:0000256" key="24">
    <source>
        <dbReference type="ARBA" id="ARBA00066079"/>
    </source>
</evidence>
<feature type="transmembrane region" description="Helical" evidence="30">
    <location>
        <begin position="84"/>
        <end position="104"/>
    </location>
</feature>
<reference evidence="32" key="1">
    <citation type="submission" date="2023-06" db="EMBL/GenBank/DDBJ databases">
        <title>Male Hemibagrus guttatus genome.</title>
        <authorList>
            <person name="Bian C."/>
        </authorList>
    </citation>
    <scope>NUCLEOTIDE SEQUENCE</scope>
    <source>
        <strain evidence="32">Male_cb2023</strain>
        <tissue evidence="32">Muscle</tissue>
    </source>
</reference>
<dbReference type="GO" id="GO:0008017">
    <property type="term" value="F:microtubule binding"/>
    <property type="evidence" value="ECO:0007669"/>
    <property type="project" value="InterPro"/>
</dbReference>
<keyword evidence="20" id="KW-0206">Cytoskeleton</keyword>
<evidence type="ECO:0000313" key="32">
    <source>
        <dbReference type="EMBL" id="KAK3549231.1"/>
    </source>
</evidence>
<feature type="compositionally biased region" description="Basic and acidic residues" evidence="29">
    <location>
        <begin position="1043"/>
        <end position="1063"/>
    </location>
</feature>
<feature type="binding site" evidence="26">
    <location>
        <position position="274"/>
    </location>
    <ligand>
        <name>Zn(2+)</name>
        <dbReference type="ChEBI" id="CHEBI:29105"/>
    </ligand>
</feature>
<feature type="coiled-coil region" evidence="28">
    <location>
        <begin position="887"/>
        <end position="995"/>
    </location>
</feature>
<feature type="transmembrane region" description="Helical" evidence="30">
    <location>
        <begin position="116"/>
        <end position="139"/>
    </location>
</feature>
<evidence type="ECO:0000256" key="12">
    <source>
        <dbReference type="ARBA" id="ARBA00022741"/>
    </source>
</evidence>
<dbReference type="GO" id="GO:0003777">
    <property type="term" value="F:microtubule motor activity"/>
    <property type="evidence" value="ECO:0007669"/>
    <property type="project" value="InterPro"/>
</dbReference>
<keyword evidence="10 30" id="KW-0812">Transmembrane</keyword>
<gene>
    <name evidence="32" type="ORF">QTP70_034223</name>
</gene>
<feature type="compositionally biased region" description="Polar residues" evidence="29">
    <location>
        <begin position="1108"/>
        <end position="1117"/>
    </location>
</feature>
<feature type="region of interest" description="Disordered" evidence="29">
    <location>
        <begin position="1107"/>
        <end position="1139"/>
    </location>
</feature>
<dbReference type="PANTHER" id="PTHR24115">
    <property type="entry name" value="KINESIN-RELATED"/>
    <property type="match status" value="1"/>
</dbReference>
<evidence type="ECO:0000256" key="23">
    <source>
        <dbReference type="ARBA" id="ARBA00058317"/>
    </source>
</evidence>